<dbReference type="GO" id="GO:0030015">
    <property type="term" value="C:CCR4-NOT core complex"/>
    <property type="evidence" value="ECO:0007669"/>
    <property type="project" value="InterPro"/>
</dbReference>
<evidence type="ECO:0000256" key="3">
    <source>
        <dbReference type="ARBA" id="ARBA00007682"/>
    </source>
</evidence>
<dbReference type="EMBL" id="CANTUO010000001">
    <property type="protein sequence ID" value="CAI5756358.1"/>
    <property type="molecule type" value="Genomic_DNA"/>
</dbReference>
<proteinExistence type="inferred from homology"/>
<keyword evidence="4" id="KW-0963">Cytoplasm</keyword>
<dbReference type="Pfam" id="PF04065">
    <property type="entry name" value="Not3"/>
    <property type="match status" value="1"/>
</dbReference>
<dbReference type="GO" id="GO:0005737">
    <property type="term" value="C:cytoplasm"/>
    <property type="evidence" value="ECO:0007669"/>
    <property type="project" value="UniProtKB-SubCell"/>
</dbReference>
<protein>
    <recommendedName>
        <fullName evidence="10">CCR4-Not complex component Not N-terminal domain-containing protein</fullName>
    </recommendedName>
</protein>
<accession>A0A9W4TS23</accession>
<feature type="domain" description="CCR4-Not complex component Not N-terminal" evidence="10">
    <location>
        <begin position="3"/>
        <end position="253"/>
    </location>
</feature>
<dbReference type="Proteomes" id="UP001152885">
    <property type="component" value="Unassembled WGS sequence"/>
</dbReference>
<keyword evidence="7" id="KW-0804">Transcription</keyword>
<comment type="caution">
    <text evidence="11">The sequence shown here is derived from an EMBL/GenBank/DDBJ whole genome shotgun (WGS) entry which is preliminary data.</text>
</comment>
<evidence type="ECO:0000256" key="8">
    <source>
        <dbReference type="ARBA" id="ARBA00023242"/>
    </source>
</evidence>
<evidence type="ECO:0000313" key="12">
    <source>
        <dbReference type="Proteomes" id="UP001152885"/>
    </source>
</evidence>
<keyword evidence="6" id="KW-0805">Transcription regulation</keyword>
<reference evidence="11" key="1">
    <citation type="submission" date="2022-12" db="EMBL/GenBank/DDBJ databases">
        <authorList>
            <person name="Brejova B."/>
        </authorList>
    </citation>
    <scope>NUCLEOTIDE SEQUENCE</scope>
</reference>
<sequence>MANRKLQKEIDIIFKRVQEGLKDFNYHYERYESLQNVEDDSDLQREREKLSNDLKKEIKKLQKYREQIKHWLSNDAVNTLGPVGTSYSQKLLENKSLVEDAMETYKIVEKQTKLKSFSNQSIMMNMLDSRKEDSESDDSESEDYPPEALDVILLLKDLLIQLDESTEKFEHEHEKIASKKIRKNNIATIEAKKEKIQSNIVNNNYHKKMIKKLIKLLKSSLISDYSLIYVLKDELEKYFQDEDYDVKDYYDDIINPTEHVTPKESPISSPAIIKTLKPATTPVKPVTNWSASVAIPPKTKIDSIHYKNIIKSSSLSKTETNLFSDLNLVRVPPGIQDLVISFASKRNNDEFKILIDDESNKFNQFLSPLHKPYLPEIVQPNYYFQFTNFNFKHPTQLIKFQNYWNEVRSNFQFDKLEQEIKETQDLIFVFFYGFYYGLTPAENLIAENYLFRLGWKPYNVDNKKLYYWFKNIKQDKSTTQFEIGDYQVFDLNFWEIFIKYNFKFDYSLAQLKPSKSLI</sequence>
<evidence type="ECO:0000259" key="10">
    <source>
        <dbReference type="Pfam" id="PF04065"/>
    </source>
</evidence>
<evidence type="ECO:0000256" key="4">
    <source>
        <dbReference type="ARBA" id="ARBA00022490"/>
    </source>
</evidence>
<evidence type="ECO:0000256" key="6">
    <source>
        <dbReference type="ARBA" id="ARBA00023015"/>
    </source>
</evidence>
<dbReference type="GO" id="GO:0005634">
    <property type="term" value="C:nucleus"/>
    <property type="evidence" value="ECO:0007669"/>
    <property type="project" value="UniProtKB-SubCell"/>
</dbReference>
<dbReference type="GO" id="GO:0006355">
    <property type="term" value="P:regulation of DNA-templated transcription"/>
    <property type="evidence" value="ECO:0007669"/>
    <property type="project" value="InterPro"/>
</dbReference>
<dbReference type="Gene3D" id="2.30.30.1020">
    <property type="entry name" value="CCR4-NOT complex subunit 2/3/5, C-terminal domain"/>
    <property type="match status" value="1"/>
</dbReference>
<organism evidence="11 12">
    <name type="scientific">Candida verbasci</name>
    <dbReference type="NCBI Taxonomy" id="1227364"/>
    <lineage>
        <taxon>Eukaryota</taxon>
        <taxon>Fungi</taxon>
        <taxon>Dikarya</taxon>
        <taxon>Ascomycota</taxon>
        <taxon>Saccharomycotina</taxon>
        <taxon>Pichiomycetes</taxon>
        <taxon>Debaryomycetaceae</taxon>
        <taxon>Candida/Lodderomyces clade</taxon>
        <taxon>Candida</taxon>
    </lineage>
</organism>
<keyword evidence="9" id="KW-0175">Coiled coil</keyword>
<feature type="coiled-coil region" evidence="9">
    <location>
        <begin position="40"/>
        <end position="74"/>
    </location>
</feature>
<comment type="similarity">
    <text evidence="3">Belongs to the CNOT2/3/5 family.</text>
</comment>
<dbReference type="OrthoDB" id="293823at2759"/>
<evidence type="ECO:0000256" key="2">
    <source>
        <dbReference type="ARBA" id="ARBA00004496"/>
    </source>
</evidence>
<dbReference type="InterPro" id="IPR038635">
    <property type="entry name" value="CCR4-NOT_su2/3/5_C_sf"/>
</dbReference>
<evidence type="ECO:0000256" key="5">
    <source>
        <dbReference type="ARBA" id="ARBA00022491"/>
    </source>
</evidence>
<keyword evidence="5" id="KW-0678">Repressor</keyword>
<dbReference type="AlphaFoldDB" id="A0A9W4TS23"/>
<comment type="subcellular location">
    <subcellularLocation>
        <location evidence="2">Cytoplasm</location>
    </subcellularLocation>
    <subcellularLocation>
        <location evidence="1">Nucleus</location>
    </subcellularLocation>
</comment>
<evidence type="ECO:0000256" key="7">
    <source>
        <dbReference type="ARBA" id="ARBA00023163"/>
    </source>
</evidence>
<dbReference type="InterPro" id="IPR007207">
    <property type="entry name" value="Not_N"/>
</dbReference>
<evidence type="ECO:0000313" key="11">
    <source>
        <dbReference type="EMBL" id="CAI5756358.1"/>
    </source>
</evidence>
<evidence type="ECO:0000256" key="9">
    <source>
        <dbReference type="SAM" id="Coils"/>
    </source>
</evidence>
<name>A0A9W4TS23_9ASCO</name>
<keyword evidence="8" id="KW-0539">Nucleus</keyword>
<dbReference type="PANTHER" id="PTHR23326">
    <property type="entry name" value="CCR4 NOT-RELATED"/>
    <property type="match status" value="1"/>
</dbReference>
<gene>
    <name evidence="11" type="ORF">CANVERA_P0874</name>
</gene>
<keyword evidence="12" id="KW-1185">Reference proteome</keyword>
<evidence type="ECO:0000256" key="1">
    <source>
        <dbReference type="ARBA" id="ARBA00004123"/>
    </source>
</evidence>
<dbReference type="InterPro" id="IPR040168">
    <property type="entry name" value="Not2/3/5"/>
</dbReference>